<name>A0A821U5D6_9BILA</name>
<feature type="compositionally biased region" description="Polar residues" evidence="1">
    <location>
        <begin position="172"/>
        <end position="182"/>
    </location>
</feature>
<dbReference type="Proteomes" id="UP000663838">
    <property type="component" value="Unassembled WGS sequence"/>
</dbReference>
<dbReference type="AlphaFoldDB" id="A0A821U5D6"/>
<feature type="region of interest" description="Disordered" evidence="1">
    <location>
        <begin position="99"/>
        <end position="182"/>
    </location>
</feature>
<evidence type="ECO:0000256" key="1">
    <source>
        <dbReference type="SAM" id="MobiDB-lite"/>
    </source>
</evidence>
<dbReference type="EMBL" id="CAJOBS010004567">
    <property type="protein sequence ID" value="CAF4883801.1"/>
    <property type="molecule type" value="Genomic_DNA"/>
</dbReference>
<proteinExistence type="predicted"/>
<protein>
    <submittedName>
        <fullName evidence="2">Uncharacterized protein</fullName>
    </submittedName>
</protein>
<gene>
    <name evidence="2" type="ORF">TOA249_LOCUS29462</name>
</gene>
<evidence type="ECO:0000313" key="3">
    <source>
        <dbReference type="Proteomes" id="UP000663838"/>
    </source>
</evidence>
<accession>A0A821U5D6</accession>
<organism evidence="2 3">
    <name type="scientific">Rotaria socialis</name>
    <dbReference type="NCBI Taxonomy" id="392032"/>
    <lineage>
        <taxon>Eukaryota</taxon>
        <taxon>Metazoa</taxon>
        <taxon>Spiralia</taxon>
        <taxon>Gnathifera</taxon>
        <taxon>Rotifera</taxon>
        <taxon>Eurotatoria</taxon>
        <taxon>Bdelloidea</taxon>
        <taxon>Philodinida</taxon>
        <taxon>Philodinidae</taxon>
        <taxon>Rotaria</taxon>
    </lineage>
</organism>
<reference evidence="2" key="1">
    <citation type="submission" date="2021-02" db="EMBL/GenBank/DDBJ databases">
        <authorList>
            <person name="Nowell W R."/>
        </authorList>
    </citation>
    <scope>NUCLEOTIDE SEQUENCE</scope>
</reference>
<evidence type="ECO:0000313" key="2">
    <source>
        <dbReference type="EMBL" id="CAF4883801.1"/>
    </source>
</evidence>
<sequence>MWAEKDGSLVVEVTSHQPYVNVKKFNSLGGSSLTSNKHPTLNVTKGVVTSPCLREMGYSDSELITKLAPQHITNAYNTKEIALNFQEVFNSCKQKLVEDPPLPVPPQSAQYGDLNTASFTTPRTDSSNQYEDKEEDEEEDEEETDSEDEDSDDDEEDEPSVLMSEECVMHKMQNNEWQVNIL</sequence>
<feature type="compositionally biased region" description="Acidic residues" evidence="1">
    <location>
        <begin position="132"/>
        <end position="159"/>
    </location>
</feature>
<feature type="compositionally biased region" description="Polar residues" evidence="1">
    <location>
        <begin position="107"/>
        <end position="129"/>
    </location>
</feature>
<comment type="caution">
    <text evidence="2">The sequence shown here is derived from an EMBL/GenBank/DDBJ whole genome shotgun (WGS) entry which is preliminary data.</text>
</comment>